<evidence type="ECO:0000313" key="2">
    <source>
        <dbReference type="Proteomes" id="UP000006868"/>
    </source>
</evidence>
<sequence>MDHYLSTDLWRQTVEEHSIRLGEPSEDNVRIIALSQLHEEAACREYLSWLQEYIGAPDMRVAASMLAKRIGYLWIAPLLTAMTVHHQHVSFRLDNSFLYHPTLTANEGGTHFPFLAMNGLRAEALTGDREVWREKVVKEMFALHLAPLLKTLAAIAPLSMSILWENIMIRIVPLYTPEVDNAEQESQHIIQADFSYLTQGAPGHLFGVKRNPFTRFTKNKDSIPAVKSKRTTCCFYYQMSGEYCRKCPKIDNENKSQLK</sequence>
<dbReference type="Proteomes" id="UP000006868">
    <property type="component" value="Chromosome"/>
</dbReference>
<dbReference type="PATRIC" id="fig|886882.15.peg.3773"/>
<dbReference type="AlphaFoldDB" id="E3E5L0"/>
<name>E3E5L0_PAEPS</name>
<evidence type="ECO:0000313" key="1">
    <source>
        <dbReference type="EMBL" id="ADO57729.1"/>
    </source>
</evidence>
<proteinExistence type="predicted"/>
<organism evidence="1 2">
    <name type="scientific">Paenibacillus polymyxa (strain SC2)</name>
    <name type="common">Bacillus polymyxa</name>
    <dbReference type="NCBI Taxonomy" id="886882"/>
    <lineage>
        <taxon>Bacteria</taxon>
        <taxon>Bacillati</taxon>
        <taxon>Bacillota</taxon>
        <taxon>Bacilli</taxon>
        <taxon>Bacillales</taxon>
        <taxon>Paenibacillaceae</taxon>
        <taxon>Paenibacillus</taxon>
    </lineage>
</organism>
<gene>
    <name evidence="1" type="ORF">PPSC2_17645</name>
</gene>
<dbReference type="STRING" id="1406.LK13_04970"/>
<dbReference type="EMBL" id="CP002213">
    <property type="protein sequence ID" value="ADO57729.1"/>
    <property type="molecule type" value="Genomic_DNA"/>
</dbReference>
<dbReference type="eggNOG" id="COG4114">
    <property type="taxonomic scope" value="Bacteria"/>
</dbReference>
<dbReference type="RefSeq" id="WP_013372310.1">
    <property type="nucleotide sequence ID" value="NC_014622.2"/>
</dbReference>
<dbReference type="GO" id="GO:0051537">
    <property type="term" value="F:2 iron, 2 sulfur cluster binding"/>
    <property type="evidence" value="ECO:0007669"/>
    <property type="project" value="InterPro"/>
</dbReference>
<dbReference type="HOGENOM" id="CLU_069996_1_0_9"/>
<accession>E3E5L0</accession>
<protein>
    <submittedName>
        <fullName evidence="1">Ferric iron reductase</fullName>
    </submittedName>
</protein>
<dbReference type="OrthoDB" id="5870636at2"/>
<dbReference type="KEGG" id="ppm:PPSC2_17645"/>
<reference evidence="1 2" key="1">
    <citation type="journal article" date="2011" name="J. Bacteriol.">
        <title>Complete genome sequence of Paenibacillus polymyxa SC2, a strain of plant growth-promoting Rhizobacterium with broad-spectrum antimicrobial activity.</title>
        <authorList>
            <person name="Ma M."/>
            <person name="Wang C."/>
            <person name="Ding Y."/>
            <person name="Li L."/>
            <person name="Shen D."/>
            <person name="Jiang X."/>
            <person name="Guan D."/>
            <person name="Cao F."/>
            <person name="Chen H."/>
            <person name="Feng R."/>
            <person name="Wang X."/>
            <person name="Ge Y."/>
            <person name="Yao L."/>
            <person name="Bing X."/>
            <person name="Yang X."/>
            <person name="Li J."/>
            <person name="Du B."/>
        </authorList>
    </citation>
    <scope>NUCLEOTIDE SEQUENCE [LARGE SCALE GENOMIC DNA]</scope>
    <source>
        <strain evidence="1 2">SC2</strain>
    </source>
</reference>